<proteinExistence type="predicted"/>
<name>A0ACB9WW01_CHAAC</name>
<dbReference type="Proteomes" id="UP001057452">
    <property type="component" value="Chromosome 11"/>
</dbReference>
<reference evidence="1" key="1">
    <citation type="submission" date="2022-05" db="EMBL/GenBank/DDBJ databases">
        <title>Chromosome-level genome of Chaenocephalus aceratus.</title>
        <authorList>
            <person name="Park H."/>
        </authorList>
    </citation>
    <scope>NUCLEOTIDE SEQUENCE</scope>
    <source>
        <strain evidence="1">KU_202001</strain>
    </source>
</reference>
<organism evidence="1 2">
    <name type="scientific">Chaenocephalus aceratus</name>
    <name type="common">Blackfin icefish</name>
    <name type="synonym">Chaenichthys aceratus</name>
    <dbReference type="NCBI Taxonomy" id="36190"/>
    <lineage>
        <taxon>Eukaryota</taxon>
        <taxon>Metazoa</taxon>
        <taxon>Chordata</taxon>
        <taxon>Craniata</taxon>
        <taxon>Vertebrata</taxon>
        <taxon>Euteleostomi</taxon>
        <taxon>Actinopterygii</taxon>
        <taxon>Neopterygii</taxon>
        <taxon>Teleostei</taxon>
        <taxon>Neoteleostei</taxon>
        <taxon>Acanthomorphata</taxon>
        <taxon>Eupercaria</taxon>
        <taxon>Perciformes</taxon>
        <taxon>Notothenioidei</taxon>
        <taxon>Channichthyidae</taxon>
        <taxon>Chaenocephalus</taxon>
    </lineage>
</organism>
<evidence type="ECO:0000313" key="2">
    <source>
        <dbReference type="Proteomes" id="UP001057452"/>
    </source>
</evidence>
<comment type="caution">
    <text evidence="1">The sequence shown here is derived from an EMBL/GenBank/DDBJ whole genome shotgun (WGS) entry which is preliminary data.</text>
</comment>
<dbReference type="EMBL" id="CM043795">
    <property type="protein sequence ID" value="KAI4818100.1"/>
    <property type="molecule type" value="Genomic_DNA"/>
</dbReference>
<gene>
    <name evidence="1" type="ORF">KUCAC02_011463</name>
</gene>
<evidence type="ECO:0000313" key="1">
    <source>
        <dbReference type="EMBL" id="KAI4818100.1"/>
    </source>
</evidence>
<protein>
    <submittedName>
        <fullName evidence="1">Uncharacterized protein</fullName>
    </submittedName>
</protein>
<keyword evidence="2" id="KW-1185">Reference proteome</keyword>
<accession>A0ACB9WW01</accession>
<sequence>MDLHRVDRVGLLSPLEESSAEISRDSGIVSQSASSLSMVSEILSSGTVSQSPSFGAAANVISQSPSLNEAAEPGTPEQRTPEERSPEQDEELRHTALSYSSYIKATAGKEILCLDKSLEEMLTRVDEFVGMLDMIRNDTSQIVNENLPQIQQKSDEMKQIYRRIDKLEAFVKMVGANVNEMEDQVTLAEGELGTLPGAFKKIFRSVPGFLNVRFVCSVPINVMFV</sequence>